<evidence type="ECO:0000313" key="6">
    <source>
        <dbReference type="EMBL" id="MEO3692118.1"/>
    </source>
</evidence>
<evidence type="ECO:0000256" key="3">
    <source>
        <dbReference type="ARBA" id="ARBA00022723"/>
    </source>
</evidence>
<evidence type="ECO:0000256" key="5">
    <source>
        <dbReference type="SAM" id="SignalP"/>
    </source>
</evidence>
<dbReference type="Proteomes" id="UP001495147">
    <property type="component" value="Unassembled WGS sequence"/>
</dbReference>
<gene>
    <name evidence="6" type="ORF">ABDJ85_11610</name>
</gene>
<name>A0ABV0G312_9BURK</name>
<evidence type="ECO:0000313" key="7">
    <source>
        <dbReference type="Proteomes" id="UP001495147"/>
    </source>
</evidence>
<keyword evidence="1" id="KW-0813">Transport</keyword>
<dbReference type="EMBL" id="JBDPZD010000003">
    <property type="protein sequence ID" value="MEO3692118.1"/>
    <property type="molecule type" value="Genomic_DNA"/>
</dbReference>
<accession>A0ABV0G312</accession>
<keyword evidence="4" id="KW-0408">Iron</keyword>
<protein>
    <submittedName>
        <fullName evidence="6">Group 1 truncated hemoglobin</fullName>
    </submittedName>
</protein>
<keyword evidence="2" id="KW-0349">Heme</keyword>
<keyword evidence="3" id="KW-0479">Metal-binding</keyword>
<dbReference type="Gene3D" id="1.10.490.10">
    <property type="entry name" value="Globins"/>
    <property type="match status" value="1"/>
</dbReference>
<evidence type="ECO:0000256" key="2">
    <source>
        <dbReference type="ARBA" id="ARBA00022617"/>
    </source>
</evidence>
<proteinExistence type="predicted"/>
<dbReference type="SUPFAM" id="SSF46458">
    <property type="entry name" value="Globin-like"/>
    <property type="match status" value="1"/>
</dbReference>
<dbReference type="Pfam" id="PF01152">
    <property type="entry name" value="Bac_globin"/>
    <property type="match status" value="1"/>
</dbReference>
<feature type="signal peptide" evidence="5">
    <location>
        <begin position="1"/>
        <end position="19"/>
    </location>
</feature>
<feature type="chain" id="PRO_5045413736" evidence="5">
    <location>
        <begin position="20"/>
        <end position="139"/>
    </location>
</feature>
<dbReference type="CDD" id="cd00454">
    <property type="entry name" value="TrHb1_N"/>
    <property type="match status" value="1"/>
</dbReference>
<comment type="caution">
    <text evidence="6">The sequence shown here is derived from an EMBL/GenBank/DDBJ whole genome shotgun (WGS) entry which is preliminary data.</text>
</comment>
<reference evidence="6 7" key="1">
    <citation type="submission" date="2024-05" db="EMBL/GenBank/DDBJ databases">
        <title>Roseateles sp. DJS-2-20 16S ribosomal RNA gene Genome sequencing and assembly.</title>
        <authorList>
            <person name="Woo H."/>
        </authorList>
    </citation>
    <scope>NUCLEOTIDE SEQUENCE [LARGE SCALE GENOMIC DNA]</scope>
    <source>
        <strain evidence="6 7">DJS-2-20</strain>
    </source>
</reference>
<evidence type="ECO:0000256" key="4">
    <source>
        <dbReference type="ARBA" id="ARBA00023004"/>
    </source>
</evidence>
<organism evidence="6 7">
    <name type="scientific">Roseateles paludis</name>
    <dbReference type="NCBI Taxonomy" id="3145238"/>
    <lineage>
        <taxon>Bacteria</taxon>
        <taxon>Pseudomonadati</taxon>
        <taxon>Pseudomonadota</taxon>
        <taxon>Betaproteobacteria</taxon>
        <taxon>Burkholderiales</taxon>
        <taxon>Sphaerotilaceae</taxon>
        <taxon>Roseateles</taxon>
    </lineage>
</organism>
<dbReference type="InterPro" id="IPR001486">
    <property type="entry name" value="Hemoglobin_trunc"/>
</dbReference>
<dbReference type="InterPro" id="IPR009050">
    <property type="entry name" value="Globin-like_sf"/>
</dbReference>
<evidence type="ECO:0000256" key="1">
    <source>
        <dbReference type="ARBA" id="ARBA00022448"/>
    </source>
</evidence>
<dbReference type="InterPro" id="IPR012292">
    <property type="entry name" value="Globin/Proto"/>
</dbReference>
<dbReference type="RefSeq" id="WP_347704944.1">
    <property type="nucleotide sequence ID" value="NZ_JBDPZD010000003.1"/>
</dbReference>
<keyword evidence="7" id="KW-1185">Reference proteome</keyword>
<sequence>MRALLLAVLLALGTPAVQAQNTDPLQAFGGLPGLNALMLDFHARLRADARIGHFFKDVKGPPFAEALAEQACQELGGPCQYKGAPMKLLHQDFEIRASDFNALVEVLQAAMDARGIPFAVQNRLLARFAPMHRDIINTR</sequence>
<keyword evidence="5" id="KW-0732">Signal</keyword>